<accession>A0A844KKC1</accession>
<dbReference type="PANTHER" id="PTHR41317">
    <property type="entry name" value="PD-(D_E)XK NUCLEASE FAMILY TRANSPOSASE"/>
    <property type="match status" value="1"/>
</dbReference>
<evidence type="ECO:0000313" key="2">
    <source>
        <dbReference type="Proteomes" id="UP000446657"/>
    </source>
</evidence>
<evidence type="ECO:0000313" key="1">
    <source>
        <dbReference type="EMBL" id="MTR80786.1"/>
    </source>
</evidence>
<dbReference type="AlphaFoldDB" id="A0A844KKC1"/>
<dbReference type="Proteomes" id="UP000446657">
    <property type="component" value="Unassembled WGS sequence"/>
</dbReference>
<organism evidence="1 2">
    <name type="scientific">Roseburia faecis</name>
    <dbReference type="NCBI Taxonomy" id="301302"/>
    <lineage>
        <taxon>Bacteria</taxon>
        <taxon>Bacillati</taxon>
        <taxon>Bacillota</taxon>
        <taxon>Clostridia</taxon>
        <taxon>Lachnospirales</taxon>
        <taxon>Lachnospiraceae</taxon>
        <taxon>Roseburia</taxon>
    </lineage>
</organism>
<dbReference type="EMBL" id="WNAL01000005">
    <property type="protein sequence ID" value="MTR80786.1"/>
    <property type="molecule type" value="Genomic_DNA"/>
</dbReference>
<dbReference type="NCBIfam" id="TIGR01784">
    <property type="entry name" value="T_den_put_tspse"/>
    <property type="match status" value="1"/>
</dbReference>
<reference evidence="1 2" key="1">
    <citation type="journal article" date="2019" name="Nat. Med.">
        <title>A library of human gut bacterial isolates paired with longitudinal multiomics data enables mechanistic microbiome research.</title>
        <authorList>
            <person name="Poyet M."/>
            <person name="Groussin M."/>
            <person name="Gibbons S.M."/>
            <person name="Avila-Pacheco J."/>
            <person name="Jiang X."/>
            <person name="Kearney S.M."/>
            <person name="Perrotta A.R."/>
            <person name="Berdy B."/>
            <person name="Zhao S."/>
            <person name="Lieberman T.D."/>
            <person name="Swanson P.K."/>
            <person name="Smith M."/>
            <person name="Roesemann S."/>
            <person name="Alexander J.E."/>
            <person name="Rich S.A."/>
            <person name="Livny J."/>
            <person name="Vlamakis H."/>
            <person name="Clish C."/>
            <person name="Bullock K."/>
            <person name="Deik A."/>
            <person name="Scott J."/>
            <person name="Pierce K.A."/>
            <person name="Xavier R.J."/>
            <person name="Alm E.J."/>
        </authorList>
    </citation>
    <scope>NUCLEOTIDE SEQUENCE [LARGE SCALE GENOMIC DNA]</scope>
    <source>
        <strain evidence="1 2">BIOML-A1</strain>
    </source>
</reference>
<proteinExistence type="predicted"/>
<dbReference type="InterPro" id="IPR010106">
    <property type="entry name" value="RpnA"/>
</dbReference>
<protein>
    <submittedName>
        <fullName evidence="1">Rpn family recombination-promoting nuclease/putative transposase</fullName>
    </submittedName>
</protein>
<sequence length="296" mass="34313">MLYYKKDFHNNIDAPSVFSIHKRKKEKNDMANAKKYDDLTFTDDFMFCKVMTTNPELCHELLELILGKKVGAFTRLDQQKPIEMTADGKGIRFDVYSEDDSGIVYDCEMQTSKKDNLPKRTRYYQGMIDLNLLERGADYKELKKSYVIFICPFDQFQEGSHKYTFENQCKEIPELVLGDESTKIFLCAGGHADDVSDEMKDFLNWLTTGQTGNSQFVNKLENAVLKAKKHEEWKVEYMTLLMRDNEMMEKGRNDMLFSLVQDGTLSLEIAATKAEMPVEKFAKAMKEAGYFIRELP</sequence>
<dbReference type="Pfam" id="PF12784">
    <property type="entry name" value="PDDEXK_2"/>
    <property type="match status" value="1"/>
</dbReference>
<dbReference type="PANTHER" id="PTHR41317:SF1">
    <property type="entry name" value="PD-(D_E)XK NUCLEASE FAMILY TRANSPOSASE"/>
    <property type="match status" value="1"/>
</dbReference>
<name>A0A844KKC1_9FIRM</name>
<comment type="caution">
    <text evidence="1">The sequence shown here is derived from an EMBL/GenBank/DDBJ whole genome shotgun (WGS) entry which is preliminary data.</text>
</comment>
<gene>
    <name evidence="1" type="ORF">GMD30_03485</name>
</gene>